<sequence length="107" mass="11978">MNLDELFERSPWQWGLRGDPHVWAAMREYLRGRPLPDDAFATRRVLEEAFTEVVGVAPQWLPGQDEAIPVAQFRTGSGISDGIVSLHYWSCTAIPLLVDRAGAAKGW</sequence>
<accession>A0AA41PUB9</accession>
<organism evidence="1 2">
    <name type="scientific">Yinghuangia soli</name>
    <dbReference type="NCBI Taxonomy" id="2908204"/>
    <lineage>
        <taxon>Bacteria</taxon>
        <taxon>Bacillati</taxon>
        <taxon>Actinomycetota</taxon>
        <taxon>Actinomycetes</taxon>
        <taxon>Kitasatosporales</taxon>
        <taxon>Streptomycetaceae</taxon>
        <taxon>Yinghuangia</taxon>
    </lineage>
</organism>
<evidence type="ECO:0000313" key="2">
    <source>
        <dbReference type="Proteomes" id="UP001165378"/>
    </source>
</evidence>
<dbReference type="Proteomes" id="UP001165378">
    <property type="component" value="Unassembled WGS sequence"/>
</dbReference>
<dbReference type="AlphaFoldDB" id="A0AA41PUB9"/>
<keyword evidence="2" id="KW-1185">Reference proteome</keyword>
<protein>
    <recommendedName>
        <fullName evidence="3">MobA protein</fullName>
    </recommendedName>
</protein>
<comment type="caution">
    <text evidence="1">The sequence shown here is derived from an EMBL/GenBank/DDBJ whole genome shotgun (WGS) entry which is preliminary data.</text>
</comment>
<proteinExistence type="predicted"/>
<evidence type="ECO:0000313" key="1">
    <source>
        <dbReference type="EMBL" id="MCF2526024.1"/>
    </source>
</evidence>
<name>A0AA41PUB9_9ACTN</name>
<dbReference type="EMBL" id="JAKFHA010000001">
    <property type="protein sequence ID" value="MCF2526024.1"/>
    <property type="molecule type" value="Genomic_DNA"/>
</dbReference>
<dbReference type="RefSeq" id="WP_235050086.1">
    <property type="nucleotide sequence ID" value="NZ_JAKFHA010000001.1"/>
</dbReference>
<evidence type="ECO:0008006" key="3">
    <source>
        <dbReference type="Google" id="ProtNLM"/>
    </source>
</evidence>
<reference evidence="1" key="1">
    <citation type="submission" date="2022-01" db="EMBL/GenBank/DDBJ databases">
        <title>Genome-Based Taxonomic Classification of the Phylum Actinobacteria.</title>
        <authorList>
            <person name="Gao Y."/>
        </authorList>
    </citation>
    <scope>NUCLEOTIDE SEQUENCE</scope>
    <source>
        <strain evidence="1">KLBMP 8922</strain>
    </source>
</reference>
<gene>
    <name evidence="1" type="ORF">LZ495_02130</name>
</gene>